<accession>A0A7G1G9X1</accession>
<dbReference type="Proteomes" id="UP000516361">
    <property type="component" value="Chromosome"/>
</dbReference>
<dbReference type="RefSeq" id="WP_190614939.1">
    <property type="nucleotide sequence ID" value="NZ_AP018712.1"/>
</dbReference>
<proteinExistence type="predicted"/>
<name>A0A7G1G9X1_9BACT</name>
<dbReference type="PANTHER" id="PTHR35936">
    <property type="entry name" value="MEMBRANE-BOUND LYTIC MUREIN TRANSGLYCOSYLASE F"/>
    <property type="match status" value="1"/>
</dbReference>
<dbReference type="FunCoup" id="A0A7G1G9X1">
    <property type="interactions" value="110"/>
</dbReference>
<dbReference type="InterPro" id="IPR001638">
    <property type="entry name" value="Solute-binding_3/MltF_N"/>
</dbReference>
<dbReference type="PANTHER" id="PTHR35936:SF25">
    <property type="entry name" value="ABC TRANSPORTER SUBSTRATE-BINDING PROTEIN"/>
    <property type="match status" value="1"/>
</dbReference>
<dbReference type="Pfam" id="PF00497">
    <property type="entry name" value="SBP_bac_3"/>
    <property type="match status" value="1"/>
</dbReference>
<dbReference type="InParanoid" id="A0A7G1G9X1"/>
<gene>
    <name evidence="3" type="ORF">OSSY52_22250</name>
</gene>
<protein>
    <submittedName>
        <fullName evidence="3">ABC transporter substrate-binding protein</fullName>
    </submittedName>
</protein>
<reference evidence="3 4" key="1">
    <citation type="submission" date="2018-06" db="EMBL/GenBank/DDBJ databases">
        <title>Genome sequencing of Oceanotoga sp. sy52.</title>
        <authorList>
            <person name="Mori K."/>
        </authorList>
    </citation>
    <scope>NUCLEOTIDE SEQUENCE [LARGE SCALE GENOMIC DNA]</scope>
    <source>
        <strain evidence="4">sy52</strain>
    </source>
</reference>
<dbReference type="Gene3D" id="3.40.190.10">
    <property type="entry name" value="Periplasmic binding protein-like II"/>
    <property type="match status" value="2"/>
</dbReference>
<evidence type="ECO:0000313" key="4">
    <source>
        <dbReference type="Proteomes" id="UP000516361"/>
    </source>
</evidence>
<dbReference type="EMBL" id="AP018712">
    <property type="protein sequence ID" value="BBE32084.1"/>
    <property type="molecule type" value="Genomic_DNA"/>
</dbReference>
<evidence type="ECO:0000256" key="1">
    <source>
        <dbReference type="ARBA" id="ARBA00022729"/>
    </source>
</evidence>
<organism evidence="3 4">
    <name type="scientific">Tepiditoga spiralis</name>
    <dbReference type="NCBI Taxonomy" id="2108365"/>
    <lineage>
        <taxon>Bacteria</taxon>
        <taxon>Thermotogati</taxon>
        <taxon>Thermotogota</taxon>
        <taxon>Thermotogae</taxon>
        <taxon>Petrotogales</taxon>
        <taxon>Petrotogaceae</taxon>
        <taxon>Tepiditoga</taxon>
    </lineage>
</organism>
<dbReference type="KEGG" id="ocy:OSSY52_22250"/>
<dbReference type="AlphaFoldDB" id="A0A7G1G9X1"/>
<evidence type="ECO:0000313" key="3">
    <source>
        <dbReference type="EMBL" id="BBE32084.1"/>
    </source>
</evidence>
<sequence>MKKIMILLILILNILIFSEKTIRITNGEWTPYLSKKLKYYGVASRIVTDAFKNVNIKVEYGFFPWKRSYKLAKIGEWDGSIGWSYNEERGKDFYFSMPFLDLKDVLFFKKSGKTKFESYEDLIGKTIGTVIGFYYGEEFEKAKKLKIFKIDEAKSDEINFKKLLAGRVDFIVESYYVGLSILRKNFTKEEIEQIGISKKVVRVGHYSLILNKKDENHKKIIELFNKGLKQLKESGKYDQYLKEMYENKY</sequence>
<keyword evidence="4" id="KW-1185">Reference proteome</keyword>
<dbReference type="SUPFAM" id="SSF53850">
    <property type="entry name" value="Periplasmic binding protein-like II"/>
    <property type="match status" value="1"/>
</dbReference>
<keyword evidence="1" id="KW-0732">Signal</keyword>
<evidence type="ECO:0000259" key="2">
    <source>
        <dbReference type="Pfam" id="PF00497"/>
    </source>
</evidence>
<feature type="domain" description="Solute-binding protein family 3/N-terminal" evidence="2">
    <location>
        <begin position="31"/>
        <end position="243"/>
    </location>
</feature>